<sequence length="625" mass="65987">MGRTRVARNPSGRQGESPGGWPPRRGRRALSRRTCTWDKFKIGTAAGVQKIAKKARSEESEDPEELFFMQPKLRRGKTRSRINPQTEEDEEESEVGELTFSDADSLGGFDFPIEKVENLDGDGPRWLCYSTIGRRDSMEDGHVCSPLDLGTSGKGHVFGVFDGHGGDLYAKFAAQNFVDCLSRSFTEEDRSSTMGLGDVIDRLRAGMVEIHNRLVRRFRRKPDCGTTAVVALMSQGHLFLAHAGDSRAVICHDGEALFGTTDHKPESQAERARIGALGGSVLFAGVYRVNGILATARALGDGFLKPYVSHEPELSAHHIETLKRLALVLPVDTPKDFQIPPPVFPVPAPSPPAATAAESASALATTETDTAVPTPTDAAPATPQALARGATQITPSGEPAAPPPLPRTGTQIIDDDDSPQPAGEGGASLARTKTEVIDDDSQPAEETGPTSAASESATVTIRRRGTSSAVGPLRHNLRHPPTEAVVALSPEKPAVLPAPRKGRSRRAAAPDESPSSSSPSPPPVGHPVVGAAAAAAASVAVPTPLPASPSPASLCGPHAQPWSSTLILACDGVWDCFSNEDAARFIKDELVAAGGDIRTVASKMVTKSMSSDDNVTLVLIDLTSL</sequence>
<protein>
    <recommendedName>
        <fullName evidence="6">PPM-type phosphatase domain-containing protein</fullName>
    </recommendedName>
</protein>
<evidence type="ECO:0000256" key="4">
    <source>
        <dbReference type="RuleBase" id="RU003465"/>
    </source>
</evidence>
<feature type="compositionally biased region" description="Polar residues" evidence="5">
    <location>
        <begin position="448"/>
        <end position="459"/>
    </location>
</feature>
<comment type="caution">
    <text evidence="7">The sequence shown here is derived from an EMBL/GenBank/DDBJ whole genome shotgun (WGS) entry which is preliminary data.</text>
</comment>
<organism evidence="7 8">
    <name type="scientific">Paratrimastix pyriformis</name>
    <dbReference type="NCBI Taxonomy" id="342808"/>
    <lineage>
        <taxon>Eukaryota</taxon>
        <taxon>Metamonada</taxon>
        <taxon>Preaxostyla</taxon>
        <taxon>Paratrimastigidae</taxon>
        <taxon>Paratrimastix</taxon>
    </lineage>
</organism>
<dbReference type="SUPFAM" id="SSF81606">
    <property type="entry name" value="PP2C-like"/>
    <property type="match status" value="2"/>
</dbReference>
<feature type="compositionally biased region" description="Acidic residues" evidence="5">
    <location>
        <begin position="86"/>
        <end position="95"/>
    </location>
</feature>
<reference evidence="7" key="1">
    <citation type="journal article" date="2022" name="bioRxiv">
        <title>Genomics of Preaxostyla Flagellates Illuminates Evolutionary Transitions and the Path Towards Mitochondrial Loss.</title>
        <authorList>
            <person name="Novak L.V.F."/>
            <person name="Treitli S.C."/>
            <person name="Pyrih J."/>
            <person name="Halakuc P."/>
            <person name="Pipaliya S.V."/>
            <person name="Vacek V."/>
            <person name="Brzon O."/>
            <person name="Soukal P."/>
            <person name="Eme L."/>
            <person name="Dacks J.B."/>
            <person name="Karnkowska A."/>
            <person name="Elias M."/>
            <person name="Hampl V."/>
        </authorList>
    </citation>
    <scope>NUCLEOTIDE SEQUENCE</scope>
    <source>
        <strain evidence="7">RCP-MX</strain>
    </source>
</reference>
<name>A0ABQ8UMV2_9EUKA</name>
<dbReference type="PROSITE" id="PS51746">
    <property type="entry name" value="PPM_2"/>
    <property type="match status" value="1"/>
</dbReference>
<dbReference type="InterPro" id="IPR015655">
    <property type="entry name" value="PP2C"/>
</dbReference>
<dbReference type="PROSITE" id="PS01032">
    <property type="entry name" value="PPM_1"/>
    <property type="match status" value="1"/>
</dbReference>
<dbReference type="EMBL" id="JAPMOS010000025">
    <property type="protein sequence ID" value="KAJ4458810.1"/>
    <property type="molecule type" value="Genomic_DNA"/>
</dbReference>
<evidence type="ECO:0000259" key="6">
    <source>
        <dbReference type="PROSITE" id="PS51746"/>
    </source>
</evidence>
<dbReference type="SMART" id="SM00332">
    <property type="entry name" value="PP2Cc"/>
    <property type="match status" value="1"/>
</dbReference>
<feature type="compositionally biased region" description="Pro residues" evidence="5">
    <location>
        <begin position="340"/>
        <end position="352"/>
    </location>
</feature>
<comment type="similarity">
    <text evidence="4">Belongs to the PP2C family.</text>
</comment>
<evidence type="ECO:0000313" key="7">
    <source>
        <dbReference type="EMBL" id="KAJ4458810.1"/>
    </source>
</evidence>
<feature type="region of interest" description="Disordered" evidence="5">
    <location>
        <begin position="1"/>
        <end position="33"/>
    </location>
</feature>
<proteinExistence type="inferred from homology"/>
<keyword evidence="8" id="KW-1185">Reference proteome</keyword>
<evidence type="ECO:0000256" key="5">
    <source>
        <dbReference type="SAM" id="MobiDB-lite"/>
    </source>
</evidence>
<dbReference type="Gene3D" id="3.60.40.10">
    <property type="entry name" value="PPM-type phosphatase domain"/>
    <property type="match status" value="2"/>
</dbReference>
<dbReference type="Pfam" id="PF00481">
    <property type="entry name" value="PP2C"/>
    <property type="match status" value="2"/>
</dbReference>
<dbReference type="InterPro" id="IPR001932">
    <property type="entry name" value="PPM-type_phosphatase-like_dom"/>
</dbReference>
<keyword evidence="3 4" id="KW-0904">Protein phosphatase</keyword>
<keyword evidence="2 4" id="KW-0378">Hydrolase</keyword>
<keyword evidence="1" id="KW-0479">Metal-binding</keyword>
<evidence type="ECO:0000256" key="1">
    <source>
        <dbReference type="ARBA" id="ARBA00022723"/>
    </source>
</evidence>
<dbReference type="Proteomes" id="UP001141327">
    <property type="component" value="Unassembled WGS sequence"/>
</dbReference>
<evidence type="ECO:0000313" key="8">
    <source>
        <dbReference type="Proteomes" id="UP001141327"/>
    </source>
</evidence>
<dbReference type="InterPro" id="IPR000222">
    <property type="entry name" value="PP2C_BS"/>
</dbReference>
<evidence type="ECO:0000256" key="3">
    <source>
        <dbReference type="ARBA" id="ARBA00022912"/>
    </source>
</evidence>
<feature type="compositionally biased region" description="Low complexity" evidence="5">
    <location>
        <begin position="353"/>
        <end position="387"/>
    </location>
</feature>
<gene>
    <name evidence="7" type="ORF">PAPYR_5329</name>
</gene>
<dbReference type="InterPro" id="IPR036457">
    <property type="entry name" value="PPM-type-like_dom_sf"/>
</dbReference>
<feature type="region of interest" description="Disordered" evidence="5">
    <location>
        <begin position="340"/>
        <end position="527"/>
    </location>
</feature>
<accession>A0ABQ8UMV2</accession>
<dbReference type="CDD" id="cd00143">
    <property type="entry name" value="PP2Cc"/>
    <property type="match status" value="1"/>
</dbReference>
<feature type="region of interest" description="Disordered" evidence="5">
    <location>
        <begin position="75"/>
        <end position="97"/>
    </location>
</feature>
<feature type="domain" description="PPM-type phosphatase" evidence="6">
    <location>
        <begin position="125"/>
        <end position="622"/>
    </location>
</feature>
<evidence type="ECO:0000256" key="2">
    <source>
        <dbReference type="ARBA" id="ARBA00022801"/>
    </source>
</evidence>
<dbReference type="PANTHER" id="PTHR47992">
    <property type="entry name" value="PROTEIN PHOSPHATASE"/>
    <property type="match status" value="1"/>
</dbReference>